<keyword evidence="2" id="KW-1003">Cell membrane</keyword>
<dbReference type="Gene3D" id="3.20.20.80">
    <property type="entry name" value="Glycosidases"/>
    <property type="match status" value="1"/>
</dbReference>
<dbReference type="GO" id="GO:0009251">
    <property type="term" value="P:glucan catabolic process"/>
    <property type="evidence" value="ECO:0007669"/>
    <property type="project" value="TreeGrafter"/>
</dbReference>
<keyword evidence="8" id="KW-0325">Glycoprotein</keyword>
<evidence type="ECO:0000256" key="9">
    <source>
        <dbReference type="ARBA" id="ARBA00023295"/>
    </source>
</evidence>
<reference evidence="15 16" key="1">
    <citation type="submission" date="2017-06" db="EMBL/GenBank/DDBJ databases">
        <title>Investigating the central metabolism of Clostridium thermosuccinogenes.</title>
        <authorList>
            <person name="Koendjbiharie J.G."/>
            <person name="van Kranenburg R."/>
        </authorList>
    </citation>
    <scope>NUCLEOTIDE SEQUENCE [LARGE SCALE GENOMIC DNA]</scope>
    <source>
        <strain evidence="15 16">DSM 5806</strain>
    </source>
</reference>
<dbReference type="PANTHER" id="PTHR31297">
    <property type="entry name" value="GLUCAN ENDO-1,6-BETA-GLUCOSIDASE B"/>
    <property type="match status" value="1"/>
</dbReference>
<dbReference type="KEGG" id="cthd:CDO33_14385"/>
<proteinExistence type="inferred from homology"/>
<keyword evidence="5" id="KW-0735">Signal-anchor</keyword>
<dbReference type="OrthoDB" id="9800475at2"/>
<feature type="domain" description="Glycoside hydrolase family 5" evidence="14">
    <location>
        <begin position="59"/>
        <end position="313"/>
    </location>
</feature>
<keyword evidence="7" id="KW-0472">Membrane</keyword>
<dbReference type="GO" id="GO:0005576">
    <property type="term" value="C:extracellular region"/>
    <property type="evidence" value="ECO:0007669"/>
    <property type="project" value="TreeGrafter"/>
</dbReference>
<evidence type="ECO:0000259" key="14">
    <source>
        <dbReference type="Pfam" id="PF00150"/>
    </source>
</evidence>
<dbReference type="RefSeq" id="WP_103083235.1">
    <property type="nucleotide sequence ID" value="NZ_CP021850.1"/>
</dbReference>
<evidence type="ECO:0000256" key="11">
    <source>
        <dbReference type="ARBA" id="ARBA00037126"/>
    </source>
</evidence>
<dbReference type="PANTHER" id="PTHR31297:SF34">
    <property type="entry name" value="GLUCAN 1,3-BETA-GLUCOSIDASE 2"/>
    <property type="match status" value="1"/>
</dbReference>
<name>A0A2K2EZA2_9CLOT</name>
<organism evidence="15 16">
    <name type="scientific">Clostridium thermosuccinogenes</name>
    <dbReference type="NCBI Taxonomy" id="84032"/>
    <lineage>
        <taxon>Bacteria</taxon>
        <taxon>Bacillati</taxon>
        <taxon>Bacillota</taxon>
        <taxon>Clostridia</taxon>
        <taxon>Eubacteriales</taxon>
        <taxon>Clostridiaceae</taxon>
        <taxon>Clostridium</taxon>
    </lineage>
</organism>
<comment type="function">
    <text evidence="11">Glucosidase involved in the degradation of cellulosic biomass. Active on lichenan.</text>
</comment>
<keyword evidence="9 13" id="KW-0326">Glycosidase</keyword>
<evidence type="ECO:0000256" key="8">
    <source>
        <dbReference type="ARBA" id="ARBA00023180"/>
    </source>
</evidence>
<comment type="subcellular location">
    <subcellularLocation>
        <location evidence="1">Cell membrane</location>
        <topology evidence="1">Single-pass type II membrane protein</topology>
    </subcellularLocation>
</comment>
<evidence type="ECO:0000256" key="1">
    <source>
        <dbReference type="ARBA" id="ARBA00004401"/>
    </source>
</evidence>
<evidence type="ECO:0000256" key="13">
    <source>
        <dbReference type="RuleBase" id="RU361153"/>
    </source>
</evidence>
<protein>
    <recommendedName>
        <fullName evidence="12">Exo-1,3-beta-glucanase D</fullName>
    </recommendedName>
</protein>
<dbReference type="GO" id="GO:0009986">
    <property type="term" value="C:cell surface"/>
    <property type="evidence" value="ECO:0007669"/>
    <property type="project" value="TreeGrafter"/>
</dbReference>
<evidence type="ECO:0000256" key="10">
    <source>
        <dbReference type="ARBA" id="ARBA00023316"/>
    </source>
</evidence>
<evidence type="ECO:0000256" key="6">
    <source>
        <dbReference type="ARBA" id="ARBA00022989"/>
    </source>
</evidence>
<dbReference type="GO" id="GO:0071555">
    <property type="term" value="P:cell wall organization"/>
    <property type="evidence" value="ECO:0007669"/>
    <property type="project" value="UniProtKB-KW"/>
</dbReference>
<keyword evidence="3" id="KW-0812">Transmembrane</keyword>
<evidence type="ECO:0000256" key="3">
    <source>
        <dbReference type="ARBA" id="ARBA00022692"/>
    </source>
</evidence>
<evidence type="ECO:0000256" key="7">
    <source>
        <dbReference type="ARBA" id="ARBA00023136"/>
    </source>
</evidence>
<evidence type="ECO:0000313" key="16">
    <source>
        <dbReference type="Proteomes" id="UP000236151"/>
    </source>
</evidence>
<dbReference type="Proteomes" id="UP000236151">
    <property type="component" value="Unassembled WGS sequence"/>
</dbReference>
<dbReference type="AlphaFoldDB" id="A0A2K2EZA2"/>
<accession>A0A2K2EZA2</accession>
<gene>
    <name evidence="15" type="ORF">CDQ84_18670</name>
</gene>
<evidence type="ECO:0000256" key="2">
    <source>
        <dbReference type="ARBA" id="ARBA00022475"/>
    </source>
</evidence>
<sequence>MAKIRGVNIGNWLVLEKWMKPALFEGLKAEDETAFCEELGDKTLERLKPHRDSYITFEDFKWIAEAGLNSVRIPIPHWIFGDVRPYYGCIEYLDLAMEWAKEAGIKVLIDLHTAPGCQNGFDNGGILGVCEWHTKEEYVSRTVQVIDSIAERYKGHSALWGIQLLNEPRWDVPMDILRDYYIRGYEACRRHVDENVAIVIHDGFRLNQWKDFMRGPEYRNVILDTHFYQCFTEEDKNRDMPGHLHLASVVRAEQIREMAEYFPIIVGEWSLGLDPTYTMKDMNEMQRDAASRAYAGAQLLAYETAEGWFFWSYKLQNDGMPTWDYRKCVENGWFRK</sequence>
<evidence type="ECO:0000256" key="12">
    <source>
        <dbReference type="ARBA" id="ARBA00041260"/>
    </source>
</evidence>
<keyword evidence="4 13" id="KW-0378">Hydrolase</keyword>
<evidence type="ECO:0000256" key="4">
    <source>
        <dbReference type="ARBA" id="ARBA00022801"/>
    </source>
</evidence>
<comment type="similarity">
    <text evidence="13">Belongs to the glycosyl hydrolase 5 (cellulase A) family.</text>
</comment>
<dbReference type="EMBL" id="NIOJ01000100">
    <property type="protein sequence ID" value="PNT94596.1"/>
    <property type="molecule type" value="Genomic_DNA"/>
</dbReference>
<dbReference type="Pfam" id="PF00150">
    <property type="entry name" value="Cellulase"/>
    <property type="match status" value="1"/>
</dbReference>
<dbReference type="InterPro" id="IPR050386">
    <property type="entry name" value="Glycosyl_hydrolase_5"/>
</dbReference>
<dbReference type="GO" id="GO:0008422">
    <property type="term" value="F:beta-glucosidase activity"/>
    <property type="evidence" value="ECO:0007669"/>
    <property type="project" value="TreeGrafter"/>
</dbReference>
<dbReference type="GO" id="GO:0005886">
    <property type="term" value="C:plasma membrane"/>
    <property type="evidence" value="ECO:0007669"/>
    <property type="project" value="UniProtKB-SubCell"/>
</dbReference>
<keyword evidence="10" id="KW-0961">Cell wall biogenesis/degradation</keyword>
<comment type="caution">
    <text evidence="15">The sequence shown here is derived from an EMBL/GenBank/DDBJ whole genome shotgun (WGS) entry which is preliminary data.</text>
</comment>
<keyword evidence="6" id="KW-1133">Transmembrane helix</keyword>
<keyword evidence="16" id="KW-1185">Reference proteome</keyword>
<dbReference type="InterPro" id="IPR017853">
    <property type="entry name" value="GH"/>
</dbReference>
<evidence type="ECO:0000256" key="5">
    <source>
        <dbReference type="ARBA" id="ARBA00022968"/>
    </source>
</evidence>
<evidence type="ECO:0000313" key="15">
    <source>
        <dbReference type="EMBL" id="PNT94596.1"/>
    </source>
</evidence>
<dbReference type="InterPro" id="IPR001547">
    <property type="entry name" value="Glyco_hydro_5"/>
</dbReference>
<dbReference type="SUPFAM" id="SSF51445">
    <property type="entry name" value="(Trans)glycosidases"/>
    <property type="match status" value="1"/>
</dbReference>